<dbReference type="Proteomes" id="UP000023152">
    <property type="component" value="Unassembled WGS sequence"/>
</dbReference>
<accession>X6N5L9</accession>
<keyword evidence="3" id="KW-1185">Reference proteome</keyword>
<organism evidence="2 3">
    <name type="scientific">Reticulomyxa filosa</name>
    <dbReference type="NCBI Taxonomy" id="46433"/>
    <lineage>
        <taxon>Eukaryota</taxon>
        <taxon>Sar</taxon>
        <taxon>Rhizaria</taxon>
        <taxon>Retaria</taxon>
        <taxon>Foraminifera</taxon>
        <taxon>Monothalamids</taxon>
        <taxon>Reticulomyxidae</taxon>
        <taxon>Reticulomyxa</taxon>
    </lineage>
</organism>
<evidence type="ECO:0000313" key="3">
    <source>
        <dbReference type="Proteomes" id="UP000023152"/>
    </source>
</evidence>
<sequence>MSPDKTGSTKKILNKTDEDHKHEAHPKGTHVKEESAEEKEEEEEDDDESDARDHNNNNNNDNDNDDEEDNKWPMVFLENDIYSHLPSSQHKDLVLLLKILTRLK</sequence>
<feature type="compositionally biased region" description="Polar residues" evidence="1">
    <location>
        <begin position="1"/>
        <end position="11"/>
    </location>
</feature>
<feature type="region of interest" description="Disordered" evidence="1">
    <location>
        <begin position="1"/>
        <end position="71"/>
    </location>
</feature>
<dbReference type="EMBL" id="ASPP01011752">
    <property type="protein sequence ID" value="ETO21306.1"/>
    <property type="molecule type" value="Genomic_DNA"/>
</dbReference>
<feature type="non-terminal residue" evidence="2">
    <location>
        <position position="104"/>
    </location>
</feature>
<name>X6N5L9_RETFI</name>
<feature type="compositionally biased region" description="Basic and acidic residues" evidence="1">
    <location>
        <begin position="14"/>
        <end position="34"/>
    </location>
</feature>
<evidence type="ECO:0000256" key="1">
    <source>
        <dbReference type="SAM" id="MobiDB-lite"/>
    </source>
</evidence>
<feature type="compositionally biased region" description="Acidic residues" evidence="1">
    <location>
        <begin position="35"/>
        <end position="50"/>
    </location>
</feature>
<protein>
    <submittedName>
        <fullName evidence="2">Uncharacterized protein</fullName>
    </submittedName>
</protein>
<reference evidence="2 3" key="1">
    <citation type="journal article" date="2013" name="Curr. Biol.">
        <title>The Genome of the Foraminiferan Reticulomyxa filosa.</title>
        <authorList>
            <person name="Glockner G."/>
            <person name="Hulsmann N."/>
            <person name="Schleicher M."/>
            <person name="Noegel A.A."/>
            <person name="Eichinger L."/>
            <person name="Gallinger C."/>
            <person name="Pawlowski J."/>
            <person name="Sierra R."/>
            <person name="Euteneuer U."/>
            <person name="Pillet L."/>
            <person name="Moustafa A."/>
            <person name="Platzer M."/>
            <person name="Groth M."/>
            <person name="Szafranski K."/>
            <person name="Schliwa M."/>
        </authorList>
    </citation>
    <scope>NUCLEOTIDE SEQUENCE [LARGE SCALE GENOMIC DNA]</scope>
</reference>
<dbReference type="AlphaFoldDB" id="X6N5L9"/>
<proteinExistence type="predicted"/>
<gene>
    <name evidence="2" type="ORF">RFI_15898</name>
</gene>
<comment type="caution">
    <text evidence="2">The sequence shown here is derived from an EMBL/GenBank/DDBJ whole genome shotgun (WGS) entry which is preliminary data.</text>
</comment>
<evidence type="ECO:0000313" key="2">
    <source>
        <dbReference type="EMBL" id="ETO21306.1"/>
    </source>
</evidence>